<feature type="repeat" description="ANK" evidence="3">
    <location>
        <begin position="46"/>
        <end position="78"/>
    </location>
</feature>
<gene>
    <name evidence="4" type="ORF">GSPATT00027169001</name>
</gene>
<dbReference type="AlphaFoldDB" id="A0EHQ2"/>
<evidence type="ECO:0000313" key="4">
    <source>
        <dbReference type="EMBL" id="CAK94843.1"/>
    </source>
</evidence>
<dbReference type="Pfam" id="PF12796">
    <property type="entry name" value="Ank_2"/>
    <property type="match status" value="1"/>
</dbReference>
<dbReference type="SMART" id="SM00248">
    <property type="entry name" value="ANK"/>
    <property type="match status" value="2"/>
</dbReference>
<accession>A0EHQ2</accession>
<proteinExistence type="predicted"/>
<dbReference type="Gene3D" id="1.25.40.20">
    <property type="entry name" value="Ankyrin repeat-containing domain"/>
    <property type="match status" value="1"/>
</dbReference>
<dbReference type="HOGENOM" id="CLU_1126361_0_0_1"/>
<dbReference type="PROSITE" id="PS50297">
    <property type="entry name" value="ANK_REP_REGION"/>
    <property type="match status" value="2"/>
</dbReference>
<dbReference type="OMA" id="NIDEWFF"/>
<dbReference type="STRING" id="5888.A0EHQ2"/>
<feature type="repeat" description="ANK" evidence="3">
    <location>
        <begin position="79"/>
        <end position="111"/>
    </location>
</feature>
<dbReference type="KEGG" id="ptm:GSPATT00027169001"/>
<dbReference type="Proteomes" id="UP000000600">
    <property type="component" value="Unassembled WGS sequence"/>
</dbReference>
<evidence type="ECO:0000256" key="2">
    <source>
        <dbReference type="ARBA" id="ARBA00023043"/>
    </source>
</evidence>
<dbReference type="EMBL" id="CT868679">
    <property type="protein sequence ID" value="CAK94843.1"/>
    <property type="molecule type" value="Genomic_DNA"/>
</dbReference>
<evidence type="ECO:0000256" key="3">
    <source>
        <dbReference type="PROSITE-ProRule" id="PRU00023"/>
    </source>
</evidence>
<dbReference type="PROSITE" id="PS50088">
    <property type="entry name" value="ANK_REPEAT"/>
    <property type="match status" value="2"/>
</dbReference>
<dbReference type="eggNOG" id="ENOG502RT3C">
    <property type="taxonomic scope" value="Eukaryota"/>
</dbReference>
<dbReference type="GeneID" id="5048001"/>
<dbReference type="InParanoid" id="A0EHQ2"/>
<dbReference type="OrthoDB" id="10264606at2759"/>
<name>A0EHQ2_PARTE</name>
<reference evidence="4 5" key="1">
    <citation type="journal article" date="2006" name="Nature">
        <title>Global trends of whole-genome duplications revealed by the ciliate Paramecium tetraurelia.</title>
        <authorList>
            <consortium name="Genoscope"/>
            <person name="Aury J.-M."/>
            <person name="Jaillon O."/>
            <person name="Duret L."/>
            <person name="Noel B."/>
            <person name="Jubin C."/>
            <person name="Porcel B.M."/>
            <person name="Segurens B."/>
            <person name="Daubin V."/>
            <person name="Anthouard V."/>
            <person name="Aiach N."/>
            <person name="Arnaiz O."/>
            <person name="Billaut A."/>
            <person name="Beisson J."/>
            <person name="Blanc I."/>
            <person name="Bouhouche K."/>
            <person name="Camara F."/>
            <person name="Duharcourt S."/>
            <person name="Guigo R."/>
            <person name="Gogendeau D."/>
            <person name="Katinka M."/>
            <person name="Keller A.-M."/>
            <person name="Kissmehl R."/>
            <person name="Klotz C."/>
            <person name="Koll F."/>
            <person name="Le Moue A."/>
            <person name="Lepere C."/>
            <person name="Malinsky S."/>
            <person name="Nowacki M."/>
            <person name="Nowak J.K."/>
            <person name="Plattner H."/>
            <person name="Poulain J."/>
            <person name="Ruiz F."/>
            <person name="Serrano V."/>
            <person name="Zagulski M."/>
            <person name="Dessen P."/>
            <person name="Betermier M."/>
            <person name="Weissenbach J."/>
            <person name="Scarpelli C."/>
            <person name="Schachter V."/>
            <person name="Sperling L."/>
            <person name="Meyer E."/>
            <person name="Cohen J."/>
            <person name="Wincker P."/>
        </authorList>
    </citation>
    <scope>NUCLEOTIDE SEQUENCE [LARGE SCALE GENOMIC DNA]</scope>
    <source>
        <strain evidence="4 5">Stock d4-2</strain>
    </source>
</reference>
<evidence type="ECO:0000313" key="5">
    <source>
        <dbReference type="Proteomes" id="UP000000600"/>
    </source>
</evidence>
<dbReference type="InterPro" id="IPR011992">
    <property type="entry name" value="EF-hand-dom_pair"/>
</dbReference>
<sequence length="247" mass="28401">METFHNEQFLTYAQKGSMEEMKRAMVQGNVDVNYQDKEGSVFFQIQGNTAMFYAIMHNHLEVVRYLIQNDASLEVYNAQGSGPLHLAAEKMNKEIVLLLVINQADPNLKNQSGQRPGDGITEIRTLINNLTAESKAFNALKQPQKQKLQAIFEDIDYDNSKYIDNAKAVKFNKYIEDTITDNQAEKDAKDFIKSVALCNPERGVNIDEWFFSFSKLIVVDPAAFDKFIEDYDKQVEKKQKLRHQMQD</sequence>
<keyword evidence="1" id="KW-0677">Repeat</keyword>
<evidence type="ECO:0000256" key="1">
    <source>
        <dbReference type="ARBA" id="ARBA00022737"/>
    </source>
</evidence>
<dbReference type="InterPro" id="IPR002110">
    <property type="entry name" value="Ankyrin_rpt"/>
</dbReference>
<dbReference type="SUPFAM" id="SSF47473">
    <property type="entry name" value="EF-hand"/>
    <property type="match status" value="1"/>
</dbReference>
<keyword evidence="2 3" id="KW-0040">ANK repeat</keyword>
<dbReference type="SUPFAM" id="SSF48403">
    <property type="entry name" value="Ankyrin repeat"/>
    <property type="match status" value="1"/>
</dbReference>
<keyword evidence="5" id="KW-1185">Reference proteome</keyword>
<protein>
    <submittedName>
        <fullName evidence="4">Uncharacterized protein</fullName>
    </submittedName>
</protein>
<dbReference type="PANTHER" id="PTHR24171">
    <property type="entry name" value="ANKYRIN REPEAT DOMAIN-CONTAINING PROTEIN 39-RELATED"/>
    <property type="match status" value="1"/>
</dbReference>
<dbReference type="InterPro" id="IPR036770">
    <property type="entry name" value="Ankyrin_rpt-contain_sf"/>
</dbReference>
<organism evidence="4 5">
    <name type="scientific">Paramecium tetraurelia</name>
    <dbReference type="NCBI Taxonomy" id="5888"/>
    <lineage>
        <taxon>Eukaryota</taxon>
        <taxon>Sar</taxon>
        <taxon>Alveolata</taxon>
        <taxon>Ciliophora</taxon>
        <taxon>Intramacronucleata</taxon>
        <taxon>Oligohymenophorea</taxon>
        <taxon>Peniculida</taxon>
        <taxon>Parameciidae</taxon>
        <taxon>Paramecium</taxon>
    </lineage>
</organism>
<dbReference type="RefSeq" id="XP_001462216.1">
    <property type="nucleotide sequence ID" value="XM_001462179.1"/>
</dbReference>